<evidence type="ECO:0000256" key="9">
    <source>
        <dbReference type="SAM" id="SignalP"/>
    </source>
</evidence>
<dbReference type="SUPFAM" id="SSF110296">
    <property type="entry name" value="Oligoxyloglucan reducing end-specific cellobiohydrolase"/>
    <property type="match status" value="2"/>
</dbReference>
<keyword evidence="12" id="KW-1185">Reference proteome</keyword>
<dbReference type="FunFam" id="2.130.10.10:FF:000534">
    <property type="entry name" value="Xyloglucanase Xgh74A"/>
    <property type="match status" value="1"/>
</dbReference>
<evidence type="ECO:0000256" key="2">
    <source>
        <dbReference type="ARBA" id="ARBA00022801"/>
    </source>
</evidence>
<gene>
    <name evidence="11" type="ORF">FHS13_000270</name>
</gene>
<feature type="compositionally biased region" description="Acidic residues" evidence="8">
    <location>
        <begin position="767"/>
        <end position="794"/>
    </location>
</feature>
<evidence type="ECO:0000259" key="10">
    <source>
        <dbReference type="PROSITE" id="PS51173"/>
    </source>
</evidence>
<dbReference type="Proteomes" id="UP000536604">
    <property type="component" value="Unassembled WGS sequence"/>
</dbReference>
<keyword evidence="5" id="KW-0326">Glycosidase</keyword>
<dbReference type="Gene3D" id="2.130.10.10">
    <property type="entry name" value="YVTN repeat-like/Quinoprotein amine dehydrogenase"/>
    <property type="match status" value="2"/>
</dbReference>
<dbReference type="Pfam" id="PF00553">
    <property type="entry name" value="CBM_2"/>
    <property type="match status" value="1"/>
</dbReference>
<dbReference type="InterPro" id="IPR002860">
    <property type="entry name" value="BNR_rpt"/>
</dbReference>
<organism evidence="11 12">
    <name type="scientific">Nocardiopsis algeriensis</name>
    <dbReference type="NCBI Taxonomy" id="1478215"/>
    <lineage>
        <taxon>Bacteria</taxon>
        <taxon>Bacillati</taxon>
        <taxon>Actinomycetota</taxon>
        <taxon>Actinomycetes</taxon>
        <taxon>Streptosporangiales</taxon>
        <taxon>Nocardiopsidaceae</taxon>
        <taxon>Nocardiopsis</taxon>
    </lineage>
</organism>
<sequence>MATALATAAATVSLTVAGSAGADPVAAAQESYTWDNVQIAGGGFVPGIVFNQTEPGLAYARTDIGGAYRWEPDTERWTPLLDWVGWDRWGWTGVVSLATDPVDPDRVYAAVGSYTNDWDPGNGAILRSDDRGETWEATELPFKLGGNMPGRGLGERLAVDPNDNSIVYFGARGGHGLWRSTDHGETWAEVEAFPNPGDYVQDPDDEWGMHSDVIGVTWVVFDPRSGGDGEATQHVYAGVADLDDPVYRSTDGGQSWEPVEGAPTGFLPAHAVLDHEGGQLYLATTSTPGPYDGDAGEVWRMDTATGEWSDISPVPSGSEDNYFGYGGLTVDRQDPDTLMVATQISWWPDIQIYRSTDRGQTWTQAWDWGAYPERETRYEMDISTAPWLDFGSEGTPPETQPKLGWMTQAMAIDPFDSDRFMYGTGATIYGSDNLTNWDAGETFDIEVKVHGLEETSIKDLASLPGGPLVSVMGDIGGFVHDDITQVPERMHQQPYWGNGTGVDFAELSPSTVVRVGNAEDDANSSIGISTSGGDSWWGGQEPAGVTGGGTVAVGADGSTIVWSPDGTGVHRSTTLGSSWTAAEGVPAGAAVEADRVDPDVFYAIADGTFYTSTDGGATFTASPFAGLPAEGEIRFGAVPGHSGDVWVAGGSANGTYGMWRTTDAGATFERIEAVDEGDAVGFGAPAPGSDYPAVYTSSRIDGVRGIFRSDDAGRTWVRINDDRHQWGWTGAVVTGDPDVYGRVYIGTNGRGIVYGDLEGGAPGPGDPSEEPTEPSEEPTEPSEEPTEPSEEPTEDPGPGAEVCEADYRITHTWSGGFQAQVTVTNTGTEEIDGWEMSWDFTAGERVSSLWNASYRQEGTSVTASDAGWNARIAPGGSVTVGFNGIADGEPQVPGAVELNGSTCG</sequence>
<dbReference type="GO" id="GO:0030247">
    <property type="term" value="F:polysaccharide binding"/>
    <property type="evidence" value="ECO:0007669"/>
    <property type="project" value="UniProtKB-UniRule"/>
</dbReference>
<accession>A0A841IJV8</accession>
<dbReference type="GO" id="GO:0004553">
    <property type="term" value="F:hydrolase activity, hydrolyzing O-glycosyl compounds"/>
    <property type="evidence" value="ECO:0007669"/>
    <property type="project" value="InterPro"/>
</dbReference>
<keyword evidence="4" id="KW-0119">Carbohydrate metabolism</keyword>
<keyword evidence="1 9" id="KW-0732">Signal</keyword>
<reference evidence="11 12" key="1">
    <citation type="submission" date="2020-08" db="EMBL/GenBank/DDBJ databases">
        <title>Genomic Encyclopedia of Type Strains, Phase III (KMG-III): the genomes of soil and plant-associated and newly described type strains.</title>
        <authorList>
            <person name="Whitman W."/>
        </authorList>
    </citation>
    <scope>NUCLEOTIDE SEQUENCE [LARGE SCALE GENOMIC DNA]</scope>
    <source>
        <strain evidence="11 12">CECT 8712</strain>
    </source>
</reference>
<dbReference type="PANTHER" id="PTHR43739">
    <property type="entry name" value="XYLOGLUCANASE (EUROFUNG)"/>
    <property type="match status" value="1"/>
</dbReference>
<feature type="signal peptide" evidence="9">
    <location>
        <begin position="1"/>
        <end position="22"/>
    </location>
</feature>
<evidence type="ECO:0000256" key="6">
    <source>
        <dbReference type="ARBA" id="ARBA00023326"/>
    </source>
</evidence>
<evidence type="ECO:0000256" key="4">
    <source>
        <dbReference type="ARBA" id="ARBA00023277"/>
    </source>
</evidence>
<comment type="similarity">
    <text evidence="7">Belongs to the glycosyl hydrolase 74 family.</text>
</comment>
<feature type="chain" id="PRO_5032306936" description="CBM2 domain-containing protein" evidence="9">
    <location>
        <begin position="23"/>
        <end position="904"/>
    </location>
</feature>
<dbReference type="GO" id="GO:0030245">
    <property type="term" value="P:cellulose catabolic process"/>
    <property type="evidence" value="ECO:0007669"/>
    <property type="project" value="UniProtKB-KW"/>
</dbReference>
<keyword evidence="2" id="KW-0378">Hydrolase</keyword>
<dbReference type="PROSITE" id="PS51173">
    <property type="entry name" value="CBM2"/>
    <property type="match status" value="1"/>
</dbReference>
<dbReference type="GO" id="GO:0010411">
    <property type="term" value="P:xyloglucan metabolic process"/>
    <property type="evidence" value="ECO:0007669"/>
    <property type="project" value="TreeGrafter"/>
</dbReference>
<dbReference type="EMBL" id="JACHJO010000001">
    <property type="protein sequence ID" value="MBB6118342.1"/>
    <property type="molecule type" value="Genomic_DNA"/>
</dbReference>
<dbReference type="InterPro" id="IPR052025">
    <property type="entry name" value="Xyloglucanase_GH74"/>
</dbReference>
<dbReference type="SUPFAM" id="SSF49384">
    <property type="entry name" value="Carbohydrate-binding domain"/>
    <property type="match status" value="1"/>
</dbReference>
<dbReference type="AlphaFoldDB" id="A0A841IJV8"/>
<feature type="domain" description="CBM2" evidence="10">
    <location>
        <begin position="796"/>
        <end position="904"/>
    </location>
</feature>
<comment type="caution">
    <text evidence="11">The sequence shown here is derived from an EMBL/GenBank/DDBJ whole genome shotgun (WGS) entry which is preliminary data.</text>
</comment>
<dbReference type="Pfam" id="PF02012">
    <property type="entry name" value="BNR"/>
    <property type="match status" value="1"/>
</dbReference>
<keyword evidence="6" id="KW-0624">Polysaccharide degradation</keyword>
<proteinExistence type="inferred from homology"/>
<dbReference type="PANTHER" id="PTHR43739:SF2">
    <property type="entry name" value="OLIGOXYLOGLUCAN-REDUCING END-SPECIFIC XYLOGLUCANASE-RELATED"/>
    <property type="match status" value="1"/>
</dbReference>
<evidence type="ECO:0000313" key="12">
    <source>
        <dbReference type="Proteomes" id="UP000536604"/>
    </source>
</evidence>
<evidence type="ECO:0000256" key="5">
    <source>
        <dbReference type="ARBA" id="ARBA00023295"/>
    </source>
</evidence>
<keyword evidence="3" id="KW-0136">Cellulose degradation</keyword>
<dbReference type="InterPro" id="IPR015943">
    <property type="entry name" value="WD40/YVTN_repeat-like_dom_sf"/>
</dbReference>
<dbReference type="InterPro" id="IPR008965">
    <property type="entry name" value="CBM2/CBM3_carb-bd_dom_sf"/>
</dbReference>
<evidence type="ECO:0000256" key="7">
    <source>
        <dbReference type="ARBA" id="ARBA00037986"/>
    </source>
</evidence>
<dbReference type="InterPro" id="IPR012291">
    <property type="entry name" value="CBM2_carb-bd_dom_sf"/>
</dbReference>
<evidence type="ECO:0000256" key="1">
    <source>
        <dbReference type="ARBA" id="ARBA00022729"/>
    </source>
</evidence>
<dbReference type="CDD" id="cd15482">
    <property type="entry name" value="Sialidase_non-viral"/>
    <property type="match status" value="2"/>
</dbReference>
<protein>
    <recommendedName>
        <fullName evidence="10">CBM2 domain-containing protein</fullName>
    </recommendedName>
</protein>
<evidence type="ECO:0000313" key="11">
    <source>
        <dbReference type="EMBL" id="MBB6118342.1"/>
    </source>
</evidence>
<feature type="region of interest" description="Disordered" evidence="8">
    <location>
        <begin position="754"/>
        <end position="801"/>
    </location>
</feature>
<name>A0A841IJV8_9ACTN</name>
<dbReference type="Gene3D" id="2.60.40.290">
    <property type="match status" value="1"/>
</dbReference>
<dbReference type="InterPro" id="IPR001919">
    <property type="entry name" value="CBD2"/>
</dbReference>
<evidence type="ECO:0000256" key="3">
    <source>
        <dbReference type="ARBA" id="ARBA00023001"/>
    </source>
</evidence>
<evidence type="ECO:0000256" key="8">
    <source>
        <dbReference type="SAM" id="MobiDB-lite"/>
    </source>
</evidence>
<dbReference type="SMART" id="SM00637">
    <property type="entry name" value="CBD_II"/>
    <property type="match status" value="1"/>
</dbReference>